<dbReference type="RefSeq" id="WP_111402966.1">
    <property type="nucleotide sequence ID" value="NZ_QEPN01000004.1"/>
</dbReference>
<dbReference type="Proteomes" id="UP000253872">
    <property type="component" value="Unassembled WGS sequence"/>
</dbReference>
<dbReference type="InterPro" id="IPR033469">
    <property type="entry name" value="CYTH-like_dom_sf"/>
</dbReference>
<dbReference type="EMBL" id="QEPN01000004">
    <property type="protein sequence ID" value="RDE71884.1"/>
    <property type="molecule type" value="Genomic_DNA"/>
</dbReference>
<reference evidence="2 3" key="1">
    <citation type="submission" date="2018-05" db="EMBL/GenBank/DDBJ databases">
        <title>Draft Genome Sequences for a Diverse set of 7 Haemophilus Species.</title>
        <authorList>
            <person name="Nichols M."/>
            <person name="Topaz N."/>
            <person name="Wang X."/>
            <person name="Wang X."/>
            <person name="Boxrud D."/>
        </authorList>
    </citation>
    <scope>NUCLEOTIDE SEQUENCE [LARGE SCALE GENOMIC DNA]</scope>
    <source>
        <strain evidence="2 3">C2002001239</strain>
    </source>
</reference>
<dbReference type="InterPro" id="IPR023577">
    <property type="entry name" value="CYTH_domain"/>
</dbReference>
<dbReference type="PROSITE" id="PS51707">
    <property type="entry name" value="CYTH"/>
    <property type="match status" value="1"/>
</dbReference>
<evidence type="ECO:0000313" key="3">
    <source>
        <dbReference type="Proteomes" id="UP000253872"/>
    </source>
</evidence>
<dbReference type="Pfam" id="PF01928">
    <property type="entry name" value="CYTH"/>
    <property type="match status" value="1"/>
</dbReference>
<dbReference type="GO" id="GO:0046872">
    <property type="term" value="F:metal ion binding"/>
    <property type="evidence" value="ECO:0007669"/>
    <property type="project" value="TreeGrafter"/>
</dbReference>
<organism evidence="2 3">
    <name type="scientific">Haemophilus sputorum</name>
    <dbReference type="NCBI Taxonomy" id="1078480"/>
    <lineage>
        <taxon>Bacteria</taxon>
        <taxon>Pseudomonadati</taxon>
        <taxon>Pseudomonadota</taxon>
        <taxon>Gammaproteobacteria</taxon>
        <taxon>Pasteurellales</taxon>
        <taxon>Pasteurellaceae</taxon>
        <taxon>Haemophilus</taxon>
    </lineage>
</organism>
<name>A0A369YC37_9PAST</name>
<dbReference type="SMART" id="SM01118">
    <property type="entry name" value="CYTH"/>
    <property type="match status" value="1"/>
</dbReference>
<evidence type="ECO:0000259" key="1">
    <source>
        <dbReference type="PROSITE" id="PS51707"/>
    </source>
</evidence>
<dbReference type="GO" id="GO:0050355">
    <property type="term" value="F:inorganic triphosphate phosphatase activity"/>
    <property type="evidence" value="ECO:0007669"/>
    <property type="project" value="InterPro"/>
</dbReference>
<dbReference type="PANTHER" id="PTHR39569:SF1">
    <property type="entry name" value="INORGANIC TRIPHOSPHATASE"/>
    <property type="match status" value="1"/>
</dbReference>
<dbReference type="STRING" id="1035839.GCA_000238795_00967"/>
<gene>
    <name evidence="2" type="ORF">DPV93_06030</name>
</gene>
<evidence type="ECO:0000313" key="2">
    <source>
        <dbReference type="EMBL" id="RDE71884.1"/>
    </source>
</evidence>
<dbReference type="Gene3D" id="2.40.320.10">
    <property type="entry name" value="Hypothetical Protein Pfu-838710-001"/>
    <property type="match status" value="1"/>
</dbReference>
<dbReference type="PANTHER" id="PTHR39569">
    <property type="entry name" value="INORGANIC TRIPHOSPHATASE"/>
    <property type="match status" value="1"/>
</dbReference>
<dbReference type="InterPro" id="IPR039013">
    <property type="entry name" value="YgiF"/>
</dbReference>
<accession>A0A369YC37</accession>
<comment type="caution">
    <text evidence="2">The sequence shown here is derived from an EMBL/GenBank/DDBJ whole genome shotgun (WGS) entry which is preliminary data.</text>
</comment>
<dbReference type="CDD" id="cd07756">
    <property type="entry name" value="CYTH-like_Pase_CHAD"/>
    <property type="match status" value="1"/>
</dbReference>
<feature type="domain" description="CYTH" evidence="1">
    <location>
        <begin position="7"/>
        <end position="207"/>
    </location>
</feature>
<proteinExistence type="predicted"/>
<dbReference type="AlphaFoldDB" id="A0A369YC37"/>
<sequence>MAKLAETAEIELKIRLASENVAKMQAWLNGLPNAAHHQVVLGNTYYDTPDRFFAHEQMGLRVRTENTRYEMTLKTAGKVVDGVHIRPEYNLPLNEPKPDFAQLNAHFQLGFENAAQINAELLPTFSTDFTRHIWLVRYQQSQIEIALDQGNIRNPLGECEICELEFELKTGQLKDILALIVQMPVMQGIWFSDLSKAQRGYYLGQAVKFSEEISKSLKADSLVKQEAPLADYIREYPENSAYLSVLNQQLKTEFNWAQMQAYLKSPTYFAQNLARLTQRYAG</sequence>
<dbReference type="SUPFAM" id="SSF55154">
    <property type="entry name" value="CYTH-like phosphatases"/>
    <property type="match status" value="1"/>
</dbReference>
<protein>
    <submittedName>
        <fullName evidence="2">CYTH domain-containing protein</fullName>
    </submittedName>
</protein>